<dbReference type="NCBIfam" id="NF038083">
    <property type="entry name" value="CU044_5270_fam"/>
    <property type="match status" value="1"/>
</dbReference>
<dbReference type="RefSeq" id="WP_146841618.1">
    <property type="nucleotide sequence ID" value="NZ_BJWG01000002.1"/>
</dbReference>
<evidence type="ECO:0000313" key="4">
    <source>
        <dbReference type="Proteomes" id="UP000321720"/>
    </source>
</evidence>
<feature type="region of interest" description="Disordered" evidence="1">
    <location>
        <begin position="297"/>
        <end position="318"/>
    </location>
</feature>
<dbReference type="AlphaFoldDB" id="A0A511J8F9"/>
<accession>A0A511J8F9</accession>
<comment type="caution">
    <text evidence="3">The sequence shown here is derived from an EMBL/GenBank/DDBJ whole genome shotgun (WGS) entry which is preliminary data.</text>
</comment>
<feature type="transmembrane region" description="Helical" evidence="2">
    <location>
        <begin position="53"/>
        <end position="73"/>
    </location>
</feature>
<evidence type="ECO:0000256" key="2">
    <source>
        <dbReference type="SAM" id="Phobius"/>
    </source>
</evidence>
<sequence>MDLTTLLDETAPTISAPSDTTLRRARAALDTQVRVSQLHVATARRSRRRRTGLVALVSVAAAGALVVAPTVGLGGHAPQDSAQAAAVLVAAGAAAAGQPDTVDAPFWHVDLEFAYAGKEPLRTQLWIDHDGIARVQNEELQAEPRAVPGDDGVYTSSFAGSSLDDGRTTDWAGIAALPTDPAALEALLRARIGQDRGPTPDVELWSVVTGLLSGAPATPALRAALWEVAAAVPGVELVGTTTDHAGRTGTAVELDQTGIGWYRERLILDPADGRLLEQVAFDASGAVDHWSTYLEQGPAQSAPDIDPPLCGPGSGVSC</sequence>
<dbReference type="OrthoDB" id="4829420at2"/>
<gene>
    <name evidence="3" type="ORF">CCO02nite_06610</name>
</gene>
<name>A0A511J8F9_9CELL</name>
<keyword evidence="2" id="KW-0812">Transmembrane</keyword>
<dbReference type="EMBL" id="BJWG01000002">
    <property type="protein sequence ID" value="GEL94003.1"/>
    <property type="molecule type" value="Genomic_DNA"/>
</dbReference>
<evidence type="ECO:0000256" key="1">
    <source>
        <dbReference type="SAM" id="MobiDB-lite"/>
    </source>
</evidence>
<organism evidence="3 4">
    <name type="scientific">Cellulomonas composti</name>
    <dbReference type="NCBI Taxonomy" id="266130"/>
    <lineage>
        <taxon>Bacteria</taxon>
        <taxon>Bacillati</taxon>
        <taxon>Actinomycetota</taxon>
        <taxon>Actinomycetes</taxon>
        <taxon>Micrococcales</taxon>
        <taxon>Cellulomonadaceae</taxon>
        <taxon>Cellulomonas</taxon>
    </lineage>
</organism>
<protein>
    <submittedName>
        <fullName evidence="3">Uncharacterized protein</fullName>
    </submittedName>
</protein>
<reference evidence="3 4" key="1">
    <citation type="submission" date="2019-07" db="EMBL/GenBank/DDBJ databases">
        <title>Whole genome shotgun sequence of Cellulomonas composti NBRC 100758.</title>
        <authorList>
            <person name="Hosoyama A."/>
            <person name="Uohara A."/>
            <person name="Ohji S."/>
            <person name="Ichikawa N."/>
        </authorList>
    </citation>
    <scope>NUCLEOTIDE SEQUENCE [LARGE SCALE GENOMIC DNA]</scope>
    <source>
        <strain evidence="3 4">NBRC 100758</strain>
    </source>
</reference>
<keyword evidence="4" id="KW-1185">Reference proteome</keyword>
<evidence type="ECO:0000313" key="3">
    <source>
        <dbReference type="EMBL" id="GEL94003.1"/>
    </source>
</evidence>
<dbReference type="InterPro" id="IPR047789">
    <property type="entry name" value="CU044_5270-like"/>
</dbReference>
<proteinExistence type="predicted"/>
<keyword evidence="2" id="KW-1133">Transmembrane helix</keyword>
<keyword evidence="2" id="KW-0472">Membrane</keyword>
<dbReference type="Proteomes" id="UP000321720">
    <property type="component" value="Unassembled WGS sequence"/>
</dbReference>